<protein>
    <submittedName>
        <fullName evidence="2">Uncharacterized protein</fullName>
    </submittedName>
</protein>
<reference evidence="2 3" key="1">
    <citation type="submission" date="2024-02" db="EMBL/GenBank/DDBJ databases">
        <authorList>
            <person name="Daric V."/>
            <person name="Darras S."/>
        </authorList>
    </citation>
    <scope>NUCLEOTIDE SEQUENCE [LARGE SCALE GENOMIC DNA]</scope>
</reference>
<evidence type="ECO:0000313" key="2">
    <source>
        <dbReference type="EMBL" id="CAK8691434.1"/>
    </source>
</evidence>
<organism evidence="2 3">
    <name type="scientific">Clavelina lepadiformis</name>
    <name type="common">Light-bulb sea squirt</name>
    <name type="synonym">Ascidia lepadiformis</name>
    <dbReference type="NCBI Taxonomy" id="159417"/>
    <lineage>
        <taxon>Eukaryota</taxon>
        <taxon>Metazoa</taxon>
        <taxon>Chordata</taxon>
        <taxon>Tunicata</taxon>
        <taxon>Ascidiacea</taxon>
        <taxon>Aplousobranchia</taxon>
        <taxon>Clavelinidae</taxon>
        <taxon>Clavelina</taxon>
    </lineage>
</organism>
<proteinExistence type="predicted"/>
<accession>A0ABP0GI47</accession>
<gene>
    <name evidence="2" type="ORF">CVLEPA_LOCUS24145</name>
</gene>
<evidence type="ECO:0000313" key="3">
    <source>
        <dbReference type="Proteomes" id="UP001642483"/>
    </source>
</evidence>
<dbReference type="EMBL" id="CAWYQH010000119">
    <property type="protein sequence ID" value="CAK8691434.1"/>
    <property type="molecule type" value="Genomic_DNA"/>
</dbReference>
<feature type="coiled-coil region" evidence="1">
    <location>
        <begin position="45"/>
        <end position="72"/>
    </location>
</feature>
<comment type="caution">
    <text evidence="2">The sequence shown here is derived from an EMBL/GenBank/DDBJ whole genome shotgun (WGS) entry which is preliminary data.</text>
</comment>
<name>A0ABP0GI47_CLALP</name>
<sequence length="203" mass="24326">MEKHMDDNLPQEDELKALHTKYCEKAVAKLADESKVDGTSVDPMNQQREKLKEEIQKEYESISKKHKEHLESCREKFDTVTVVVKKEYLSFLDKMTRGVYLSLEVLQLCHKKFIDMMATEMLKLPSEKVAAQDKPDLVKYLESCLNVEYKECLDIMKGRKDSMRYLSLEEAQEYLKRVIYRYEKGAWKQNWFVYWWRSVFNRK</sequence>
<evidence type="ECO:0000256" key="1">
    <source>
        <dbReference type="SAM" id="Coils"/>
    </source>
</evidence>
<keyword evidence="3" id="KW-1185">Reference proteome</keyword>
<keyword evidence="1" id="KW-0175">Coiled coil</keyword>
<dbReference type="Proteomes" id="UP001642483">
    <property type="component" value="Unassembled WGS sequence"/>
</dbReference>